<reference evidence="2 3" key="1">
    <citation type="submission" date="2016-04" db="EMBL/GenBank/DDBJ databases">
        <title>The genome of Intoshia linei affirms orthonectids as highly simplified spiralians.</title>
        <authorList>
            <person name="Mikhailov K.V."/>
            <person name="Slusarev G.S."/>
            <person name="Nikitin M.A."/>
            <person name="Logacheva M.D."/>
            <person name="Penin A."/>
            <person name="Aleoshin V."/>
            <person name="Panchin Y.V."/>
        </authorList>
    </citation>
    <scope>NUCLEOTIDE SEQUENCE [LARGE SCALE GENOMIC DNA]</scope>
    <source>
        <strain evidence="2">Intl2013</strain>
        <tissue evidence="2">Whole animal</tissue>
    </source>
</reference>
<evidence type="ECO:0000313" key="2">
    <source>
        <dbReference type="EMBL" id="OAF72149.1"/>
    </source>
</evidence>
<dbReference type="PANTHER" id="PTHR31206">
    <property type="entry name" value="LP10445P"/>
    <property type="match status" value="1"/>
</dbReference>
<proteinExistence type="predicted"/>
<dbReference type="Proteomes" id="UP000078046">
    <property type="component" value="Unassembled WGS sequence"/>
</dbReference>
<evidence type="ECO:0000313" key="3">
    <source>
        <dbReference type="Proteomes" id="UP000078046"/>
    </source>
</evidence>
<dbReference type="Pfam" id="PF11232">
    <property type="entry name" value="Med25"/>
    <property type="match status" value="1"/>
</dbReference>
<name>A0A177BCX6_9BILA</name>
<organism evidence="2 3">
    <name type="scientific">Intoshia linei</name>
    <dbReference type="NCBI Taxonomy" id="1819745"/>
    <lineage>
        <taxon>Eukaryota</taxon>
        <taxon>Metazoa</taxon>
        <taxon>Spiralia</taxon>
        <taxon>Lophotrochozoa</taxon>
        <taxon>Mesozoa</taxon>
        <taxon>Orthonectida</taxon>
        <taxon>Rhopaluridae</taxon>
        <taxon>Intoshia</taxon>
    </lineage>
</organism>
<dbReference type="PANTHER" id="PTHR31206:SF1">
    <property type="entry name" value="LP10445P"/>
    <property type="match status" value="1"/>
</dbReference>
<gene>
    <name evidence="2" type="ORF">A3Q56_00090</name>
</gene>
<feature type="domain" description="Mediator complex subunit Med25 PTOV" evidence="1">
    <location>
        <begin position="165"/>
        <end position="316"/>
    </location>
</feature>
<dbReference type="InterPro" id="IPR038196">
    <property type="entry name" value="Med25_PTOV_sf"/>
</dbReference>
<protein>
    <recommendedName>
        <fullName evidence="1">Mediator complex subunit Med25 PTOV domain-containing protein</fullName>
    </recommendedName>
</protein>
<dbReference type="OrthoDB" id="45963at2759"/>
<dbReference type="EMBL" id="LWCA01000003">
    <property type="protein sequence ID" value="OAF72149.1"/>
    <property type="molecule type" value="Genomic_DNA"/>
</dbReference>
<sequence length="343" mass="39330">MELYQENVECKPANIRVKKPRRIIHCSNGTLPEYSTDEESECGNIQIADTSSMTWLHYAYHLSGTFGYKTLAWVDYFGSKIAWFLGITSPKYASEMNYYKRLENNEKVYDVFKTPFHAPYENPLSVLPRMSMEITPDSEYPSVATPGYIKPPMTPLNESNILNEKPLWIGFLDWVDRLDVIIGHTFTNTTPKTRKIKIEMFCYKDDVFATPELFGDVLRMNFISRPMVRNLKNLLIGANRYLIKFHSDNSTEDIENILVTIKKFGAGYVRLNLKMSELGYLPTIVMVKENIKNQIFGLSPRNPKLFNNALAQIISMIKKKNVTNQSNVQSAKGIVSESTNQST</sequence>
<dbReference type="Gene3D" id="2.40.290.30">
    <property type="entry name" value="Mediator complex subunit 25, ACID domain"/>
    <property type="match status" value="1"/>
</dbReference>
<dbReference type="AlphaFoldDB" id="A0A177BCX6"/>
<comment type="caution">
    <text evidence="2">The sequence shown here is derived from an EMBL/GenBank/DDBJ whole genome shotgun (WGS) entry which is preliminary data.</text>
</comment>
<dbReference type="InterPro" id="IPR028260">
    <property type="entry name" value="FAM177"/>
</dbReference>
<accession>A0A177BCX6</accession>
<dbReference type="InterPro" id="IPR021394">
    <property type="entry name" value="Med25_PTOV"/>
</dbReference>
<keyword evidence="3" id="KW-1185">Reference proteome</keyword>
<evidence type="ECO:0000259" key="1">
    <source>
        <dbReference type="Pfam" id="PF11232"/>
    </source>
</evidence>
<dbReference type="Pfam" id="PF14774">
    <property type="entry name" value="FAM177"/>
    <property type="match status" value="1"/>
</dbReference>